<reference evidence="2 3" key="1">
    <citation type="submission" date="2019-12" db="EMBL/GenBank/DDBJ databases">
        <title>Microbes associate with the intestines of laboratory mice.</title>
        <authorList>
            <person name="Navarre W."/>
            <person name="Wong E."/>
        </authorList>
    </citation>
    <scope>NUCLEOTIDE SEQUENCE [LARGE SCALE GENOMIC DNA]</scope>
    <source>
        <strain evidence="2 3">NM82_D38</strain>
    </source>
</reference>
<dbReference type="InterPro" id="IPR047797">
    <property type="entry name" value="ISNCY_transpos"/>
</dbReference>
<dbReference type="GO" id="GO:0015074">
    <property type="term" value="P:DNA integration"/>
    <property type="evidence" value="ECO:0007669"/>
    <property type="project" value="InterPro"/>
</dbReference>
<dbReference type="SUPFAM" id="SSF48295">
    <property type="entry name" value="TrpR-like"/>
    <property type="match status" value="1"/>
</dbReference>
<protein>
    <submittedName>
        <fullName evidence="2">ISNCY family transposase</fullName>
    </submittedName>
</protein>
<comment type="caution">
    <text evidence="2">The sequence shown here is derived from an EMBL/GenBank/DDBJ whole genome shotgun (WGS) entry which is preliminary data.</text>
</comment>
<dbReference type="Proteomes" id="UP000472580">
    <property type="component" value="Unassembled WGS sequence"/>
</dbReference>
<dbReference type="EMBL" id="WSRP01000097">
    <property type="protein sequence ID" value="MVX58028.1"/>
    <property type="molecule type" value="Genomic_DNA"/>
</dbReference>
<accession>A0A6L6YMI4</accession>
<dbReference type="Gene3D" id="3.30.420.10">
    <property type="entry name" value="Ribonuclease H-like superfamily/Ribonuclease H"/>
    <property type="match status" value="1"/>
</dbReference>
<dbReference type="InterPro" id="IPR036397">
    <property type="entry name" value="RNaseH_sf"/>
</dbReference>
<dbReference type="PANTHER" id="PTHR35004:SF7">
    <property type="entry name" value="INTEGRASE PROTEIN"/>
    <property type="match status" value="1"/>
</dbReference>
<dbReference type="PROSITE" id="PS50994">
    <property type="entry name" value="INTEGRASE"/>
    <property type="match status" value="1"/>
</dbReference>
<dbReference type="InterPro" id="IPR012337">
    <property type="entry name" value="RNaseH-like_sf"/>
</dbReference>
<proteinExistence type="predicted"/>
<organism evidence="2 3">
    <name type="scientific">Parasutterella muris</name>
    <dbReference type="NCBI Taxonomy" id="2565572"/>
    <lineage>
        <taxon>Bacteria</taxon>
        <taxon>Pseudomonadati</taxon>
        <taxon>Pseudomonadota</taxon>
        <taxon>Betaproteobacteria</taxon>
        <taxon>Burkholderiales</taxon>
        <taxon>Sutterellaceae</taxon>
        <taxon>Parasutterella</taxon>
    </lineage>
</organism>
<gene>
    <name evidence="2" type="ORF">E5987_12690</name>
</gene>
<sequence length="443" mass="50635">KKPSAKKFTPEQKANVLRQYELRLITQGTACQILGVSSATLFRYLNKLGKGGVAGLCHGNTGKKPYNRMEESQRRQITHLVCTKYRDFQPALVCKYLFCDEGISVSEEFIRKIIKSNEGARAGKGLEESHPLRRRRNRFGELIQIDGSPHRWFGEDKEPCSLLTFVDDASGKITAAGFFPTETTEGYLCLIQQHVLNYGIPLAFYSDRHSIFTAAPGEDRKPTVTQFQRVCSLLGIESILALTPQAKGRVERLNQTLQGRWPKEFKLRGIGDITTANQHIKEFISEFNEGFGVKPFNTEDAHIPLPKGLSAKDIRRICTPWETRVLSKQLTVGYKNLIVQIQGASRYKLQGKEIQIIDYGDGELEVIYEEKLLPFKITTRNQLTTFEPYEETPKTIDRRLDEISRKELDRRTHWINKRLEKARKALDLKEEMLRAAEEVSAEK</sequence>
<dbReference type="NCBIfam" id="NF033594">
    <property type="entry name" value="transpos_ISNCY_2"/>
    <property type="match status" value="1"/>
</dbReference>
<evidence type="ECO:0000259" key="1">
    <source>
        <dbReference type="PROSITE" id="PS50994"/>
    </source>
</evidence>
<dbReference type="AlphaFoldDB" id="A0A6L6YMI4"/>
<keyword evidence="3" id="KW-1185">Reference proteome</keyword>
<dbReference type="GO" id="GO:0043565">
    <property type="term" value="F:sequence-specific DNA binding"/>
    <property type="evidence" value="ECO:0007669"/>
    <property type="project" value="InterPro"/>
</dbReference>
<feature type="non-terminal residue" evidence="2">
    <location>
        <position position="1"/>
    </location>
</feature>
<dbReference type="InterPro" id="IPR001584">
    <property type="entry name" value="Integrase_cat-core"/>
</dbReference>
<dbReference type="PANTHER" id="PTHR35004">
    <property type="entry name" value="TRANSPOSASE RV3428C-RELATED"/>
    <property type="match status" value="1"/>
</dbReference>
<dbReference type="OrthoDB" id="5655881at2"/>
<evidence type="ECO:0000313" key="3">
    <source>
        <dbReference type="Proteomes" id="UP000472580"/>
    </source>
</evidence>
<dbReference type="InterPro" id="IPR010921">
    <property type="entry name" value="Trp_repressor/repl_initiator"/>
</dbReference>
<name>A0A6L6YMI4_9BURK</name>
<dbReference type="RefSeq" id="WP_160336433.1">
    <property type="nucleotide sequence ID" value="NZ_WSRP01000097.1"/>
</dbReference>
<dbReference type="SUPFAM" id="SSF53098">
    <property type="entry name" value="Ribonuclease H-like"/>
    <property type="match status" value="1"/>
</dbReference>
<feature type="domain" description="Integrase catalytic" evidence="1">
    <location>
        <begin position="127"/>
        <end position="312"/>
    </location>
</feature>
<evidence type="ECO:0000313" key="2">
    <source>
        <dbReference type="EMBL" id="MVX58028.1"/>
    </source>
</evidence>